<dbReference type="EMBL" id="LR797375">
    <property type="protein sequence ID" value="CAB4211423.1"/>
    <property type="molecule type" value="Genomic_DNA"/>
</dbReference>
<protein>
    <submittedName>
        <fullName evidence="2">FecR protein</fullName>
    </submittedName>
</protein>
<accession>A0A6J5PLU8</accession>
<evidence type="ECO:0000313" key="5">
    <source>
        <dbReference type="EMBL" id="CAB4211423.1"/>
    </source>
</evidence>
<evidence type="ECO:0000313" key="2">
    <source>
        <dbReference type="EMBL" id="CAB4170311.1"/>
    </source>
</evidence>
<dbReference type="InterPro" id="IPR006860">
    <property type="entry name" value="FecR"/>
</dbReference>
<dbReference type="EMBL" id="LR797272">
    <property type="protein sequence ID" value="CAB4198430.1"/>
    <property type="molecule type" value="Genomic_DNA"/>
</dbReference>
<dbReference type="EMBL" id="LR796861">
    <property type="protein sequence ID" value="CAB4170311.1"/>
    <property type="molecule type" value="Genomic_DNA"/>
</dbReference>
<dbReference type="Gene3D" id="2.60.120.1440">
    <property type="match status" value="1"/>
</dbReference>
<proteinExistence type="predicted"/>
<evidence type="ECO:0000313" key="6">
    <source>
        <dbReference type="EMBL" id="CAB5238499.1"/>
    </source>
</evidence>
<sequence length="367" mass="39859">MKYLILCFVLLPTIGFSAVGKITEQVNAVPSIQRNKETISGAKGTGVEMNDAIKTTRGKVGITFADDTKVEINENSRLVIDDFVYDPKAKTGKLAMKVALGTVRYASGQIAHNNNQNVNINTPTATVAVRGTDFTATVDEVGASTIILLPTCPGNKIPVDVLKDCYTGIIDVITDGGVVTLTRPFEATKVYDRSLAPMKPVILNLLNFDMLNNMLIVSPPQEIKKEEDKQKSSRVNVLSVDFLKENSLVNALDTQQKQLYEDKLSRNLLDQNFLANVLDIINAQMAAQLDLLNNSKSGLLPDYVATSGVIAEVDDVSVTLFRNDGSNTQSVTVPKNQNSTIKQLQGSVEITNRVNSGGSTVIILRQN</sequence>
<feature type="domain" description="FecR protein" evidence="1">
    <location>
        <begin position="53"/>
        <end position="145"/>
    </location>
</feature>
<name>A0A6J5PLU8_9CAUD</name>
<gene>
    <name evidence="3" type="ORF">UFOVP1066_28</name>
    <name evidence="4" type="ORF">UFOVP1315_87</name>
    <name evidence="5" type="ORF">UFOVP1421_48</name>
    <name evidence="6" type="ORF">UFOVP1525_58</name>
    <name evidence="2" type="ORF">UFOVP909_21</name>
</gene>
<dbReference type="EMBL" id="LR797019">
    <property type="protein sequence ID" value="CAB4181392.1"/>
    <property type="molecule type" value="Genomic_DNA"/>
</dbReference>
<reference evidence="2" key="1">
    <citation type="submission" date="2020-05" db="EMBL/GenBank/DDBJ databases">
        <authorList>
            <person name="Chiriac C."/>
            <person name="Salcher M."/>
            <person name="Ghai R."/>
            <person name="Kavagutti S V."/>
        </authorList>
    </citation>
    <scope>NUCLEOTIDE SEQUENCE</scope>
</reference>
<evidence type="ECO:0000259" key="1">
    <source>
        <dbReference type="Pfam" id="PF04773"/>
    </source>
</evidence>
<dbReference type="PANTHER" id="PTHR38731">
    <property type="entry name" value="LIPL45-RELATED LIPOPROTEIN-RELATED"/>
    <property type="match status" value="1"/>
</dbReference>
<dbReference type="PANTHER" id="PTHR38731:SF1">
    <property type="entry name" value="FECR PROTEIN DOMAIN-CONTAINING PROTEIN"/>
    <property type="match status" value="1"/>
</dbReference>
<evidence type="ECO:0000313" key="3">
    <source>
        <dbReference type="EMBL" id="CAB4181392.1"/>
    </source>
</evidence>
<dbReference type="Pfam" id="PF04773">
    <property type="entry name" value="FecR"/>
    <property type="match status" value="1"/>
</dbReference>
<organism evidence="2">
    <name type="scientific">uncultured Caudovirales phage</name>
    <dbReference type="NCBI Taxonomy" id="2100421"/>
    <lineage>
        <taxon>Viruses</taxon>
        <taxon>Duplodnaviria</taxon>
        <taxon>Heunggongvirae</taxon>
        <taxon>Uroviricota</taxon>
        <taxon>Caudoviricetes</taxon>
        <taxon>Peduoviridae</taxon>
        <taxon>Maltschvirus</taxon>
        <taxon>Maltschvirus maltsch</taxon>
    </lineage>
</organism>
<evidence type="ECO:0000313" key="4">
    <source>
        <dbReference type="EMBL" id="CAB4198430.1"/>
    </source>
</evidence>
<dbReference type="EMBL" id="LR798454">
    <property type="protein sequence ID" value="CAB5238499.1"/>
    <property type="molecule type" value="Genomic_DNA"/>
</dbReference>